<gene>
    <name evidence="3" type="ORF">B0H17DRAFT_265555</name>
</gene>
<proteinExistence type="predicted"/>
<sequence length="101" mass="11707">MAFIVHSSVATHLFNPCGHSFCGDCGWQWIIKNKNAGCPVCRTPFNMPMVKNICMDKMVDMHIQMLCSNDEDWRMNGRKLAEFQGRQKKWKDDVAERNKVV</sequence>
<comment type="caution">
    <text evidence="3">The sequence shown here is derived from an EMBL/GenBank/DDBJ whole genome shotgun (WGS) entry which is preliminary data.</text>
</comment>
<dbReference type="PROSITE" id="PS50089">
    <property type="entry name" value="ZF_RING_2"/>
    <property type="match status" value="1"/>
</dbReference>
<dbReference type="Proteomes" id="UP001221757">
    <property type="component" value="Unassembled WGS sequence"/>
</dbReference>
<keyword evidence="1" id="KW-0862">Zinc</keyword>
<dbReference type="InterPro" id="IPR013083">
    <property type="entry name" value="Znf_RING/FYVE/PHD"/>
</dbReference>
<feature type="domain" description="RING-type" evidence="2">
    <location>
        <begin position="16"/>
        <end position="42"/>
    </location>
</feature>
<dbReference type="EMBL" id="JARKIE010000209">
    <property type="protein sequence ID" value="KAJ7666459.1"/>
    <property type="molecule type" value="Genomic_DNA"/>
</dbReference>
<evidence type="ECO:0000313" key="4">
    <source>
        <dbReference type="Proteomes" id="UP001221757"/>
    </source>
</evidence>
<dbReference type="InterPro" id="IPR001841">
    <property type="entry name" value="Znf_RING"/>
</dbReference>
<organism evidence="3 4">
    <name type="scientific">Mycena rosella</name>
    <name type="common">Pink bonnet</name>
    <name type="synonym">Agaricus rosellus</name>
    <dbReference type="NCBI Taxonomy" id="1033263"/>
    <lineage>
        <taxon>Eukaryota</taxon>
        <taxon>Fungi</taxon>
        <taxon>Dikarya</taxon>
        <taxon>Basidiomycota</taxon>
        <taxon>Agaricomycotina</taxon>
        <taxon>Agaricomycetes</taxon>
        <taxon>Agaricomycetidae</taxon>
        <taxon>Agaricales</taxon>
        <taxon>Marasmiineae</taxon>
        <taxon>Mycenaceae</taxon>
        <taxon>Mycena</taxon>
    </lineage>
</organism>
<evidence type="ECO:0000256" key="1">
    <source>
        <dbReference type="PROSITE-ProRule" id="PRU00175"/>
    </source>
</evidence>
<protein>
    <recommendedName>
        <fullName evidence="2">RING-type domain-containing protein</fullName>
    </recommendedName>
</protein>
<name>A0AAD7G887_MYCRO</name>
<dbReference type="Pfam" id="PF13639">
    <property type="entry name" value="zf-RING_2"/>
    <property type="match status" value="1"/>
</dbReference>
<keyword evidence="1" id="KW-0863">Zinc-finger</keyword>
<evidence type="ECO:0000259" key="2">
    <source>
        <dbReference type="PROSITE" id="PS50089"/>
    </source>
</evidence>
<dbReference type="SUPFAM" id="SSF57850">
    <property type="entry name" value="RING/U-box"/>
    <property type="match status" value="1"/>
</dbReference>
<keyword evidence="1" id="KW-0479">Metal-binding</keyword>
<dbReference type="Gene3D" id="3.30.40.10">
    <property type="entry name" value="Zinc/RING finger domain, C3HC4 (zinc finger)"/>
    <property type="match status" value="1"/>
</dbReference>
<reference evidence="3" key="1">
    <citation type="submission" date="2023-03" db="EMBL/GenBank/DDBJ databases">
        <title>Massive genome expansion in bonnet fungi (Mycena s.s.) driven by repeated elements and novel gene families across ecological guilds.</title>
        <authorList>
            <consortium name="Lawrence Berkeley National Laboratory"/>
            <person name="Harder C.B."/>
            <person name="Miyauchi S."/>
            <person name="Viragh M."/>
            <person name="Kuo A."/>
            <person name="Thoen E."/>
            <person name="Andreopoulos B."/>
            <person name="Lu D."/>
            <person name="Skrede I."/>
            <person name="Drula E."/>
            <person name="Henrissat B."/>
            <person name="Morin E."/>
            <person name="Kohler A."/>
            <person name="Barry K."/>
            <person name="LaButti K."/>
            <person name="Morin E."/>
            <person name="Salamov A."/>
            <person name="Lipzen A."/>
            <person name="Mereny Z."/>
            <person name="Hegedus B."/>
            <person name="Baldrian P."/>
            <person name="Stursova M."/>
            <person name="Weitz H."/>
            <person name="Taylor A."/>
            <person name="Grigoriev I.V."/>
            <person name="Nagy L.G."/>
            <person name="Martin F."/>
            <person name="Kauserud H."/>
        </authorList>
    </citation>
    <scope>NUCLEOTIDE SEQUENCE</scope>
    <source>
        <strain evidence="3">CBHHK067</strain>
    </source>
</reference>
<dbReference type="GO" id="GO:0008270">
    <property type="term" value="F:zinc ion binding"/>
    <property type="evidence" value="ECO:0007669"/>
    <property type="project" value="UniProtKB-KW"/>
</dbReference>
<evidence type="ECO:0000313" key="3">
    <source>
        <dbReference type="EMBL" id="KAJ7666459.1"/>
    </source>
</evidence>
<dbReference type="AlphaFoldDB" id="A0AAD7G887"/>
<keyword evidence="4" id="KW-1185">Reference proteome</keyword>
<accession>A0AAD7G887</accession>